<name>A0A5J4L192_9ZZZZ</name>
<dbReference type="InterPro" id="IPR045562">
    <property type="entry name" value="RecG_dom3_C"/>
</dbReference>
<dbReference type="EMBL" id="BLAB01000001">
    <property type="protein sequence ID" value="GER93985.1"/>
    <property type="molecule type" value="Genomic_DNA"/>
</dbReference>
<dbReference type="SMART" id="SM00487">
    <property type="entry name" value="DEXDc"/>
    <property type="match status" value="1"/>
</dbReference>
<evidence type="ECO:0000256" key="15">
    <source>
        <dbReference type="ARBA" id="ARBA00049803"/>
    </source>
</evidence>
<dbReference type="CDD" id="cd18811">
    <property type="entry name" value="SF2_C_RecG"/>
    <property type="match status" value="1"/>
</dbReference>
<dbReference type="Pfam" id="PF17191">
    <property type="entry name" value="RecG_wedge"/>
    <property type="match status" value="1"/>
</dbReference>
<evidence type="ECO:0000256" key="2">
    <source>
        <dbReference type="ARBA" id="ARBA00017846"/>
    </source>
</evidence>
<evidence type="ECO:0000256" key="9">
    <source>
        <dbReference type="ARBA" id="ARBA00023172"/>
    </source>
</evidence>
<keyword evidence="3" id="KW-0547">Nucleotide-binding</keyword>
<keyword evidence="4" id="KW-0227">DNA damage</keyword>
<evidence type="ECO:0000313" key="19">
    <source>
        <dbReference type="EMBL" id="GER93985.1"/>
    </source>
</evidence>
<evidence type="ECO:0000256" key="13">
    <source>
        <dbReference type="ARBA" id="ARBA00034808"/>
    </source>
</evidence>
<comment type="catalytic activity">
    <reaction evidence="14">
        <text>ATP + H2O = ADP + phosphate + H(+)</text>
        <dbReference type="Rhea" id="RHEA:13065"/>
        <dbReference type="ChEBI" id="CHEBI:15377"/>
        <dbReference type="ChEBI" id="CHEBI:15378"/>
        <dbReference type="ChEBI" id="CHEBI:30616"/>
        <dbReference type="ChEBI" id="CHEBI:43474"/>
        <dbReference type="ChEBI" id="CHEBI:456216"/>
        <dbReference type="EC" id="5.6.2.4"/>
    </reaction>
</comment>
<evidence type="ECO:0000259" key="18">
    <source>
        <dbReference type="PROSITE" id="PS51194"/>
    </source>
</evidence>
<reference evidence="19" key="1">
    <citation type="submission" date="2019-10" db="EMBL/GenBank/DDBJ databases">
        <title>Metagenomic sequencing of thiosulfate-disproportionating enrichment culture.</title>
        <authorList>
            <person name="Umezawa K."/>
            <person name="Kojima H."/>
            <person name="Fukui M."/>
        </authorList>
    </citation>
    <scope>NUCLEOTIDE SEQUENCE</scope>
    <source>
        <strain evidence="19">45J</strain>
    </source>
</reference>
<organism evidence="19">
    <name type="scientific">hot springs metagenome</name>
    <dbReference type="NCBI Taxonomy" id="433727"/>
    <lineage>
        <taxon>unclassified sequences</taxon>
        <taxon>metagenomes</taxon>
        <taxon>ecological metagenomes</taxon>
    </lineage>
</organism>
<dbReference type="PROSITE" id="PS51194">
    <property type="entry name" value="HELICASE_CTER"/>
    <property type="match status" value="1"/>
</dbReference>
<dbReference type="InterPro" id="IPR033454">
    <property type="entry name" value="RecG_wedge"/>
</dbReference>
<dbReference type="GO" id="GO:0006310">
    <property type="term" value="P:DNA recombination"/>
    <property type="evidence" value="ECO:0007669"/>
    <property type="project" value="UniProtKB-KW"/>
</dbReference>
<accession>A0A5J4L192</accession>
<dbReference type="GO" id="GO:0016787">
    <property type="term" value="F:hydrolase activity"/>
    <property type="evidence" value="ECO:0007669"/>
    <property type="project" value="UniProtKB-KW"/>
</dbReference>
<dbReference type="SUPFAM" id="SSF50249">
    <property type="entry name" value="Nucleic acid-binding proteins"/>
    <property type="match status" value="1"/>
</dbReference>
<dbReference type="Pfam" id="PF00271">
    <property type="entry name" value="Helicase_C"/>
    <property type="match status" value="1"/>
</dbReference>
<gene>
    <name evidence="19" type="ORF">A45J_1743</name>
</gene>
<dbReference type="GO" id="GO:0005524">
    <property type="term" value="F:ATP binding"/>
    <property type="evidence" value="ECO:0007669"/>
    <property type="project" value="UniProtKB-KW"/>
</dbReference>
<evidence type="ECO:0000259" key="17">
    <source>
        <dbReference type="PROSITE" id="PS51192"/>
    </source>
</evidence>
<dbReference type="InterPro" id="IPR014001">
    <property type="entry name" value="Helicase_ATP-bd"/>
</dbReference>
<dbReference type="NCBIfam" id="NF008165">
    <property type="entry name" value="PRK10917.1-3"/>
    <property type="match status" value="1"/>
</dbReference>
<evidence type="ECO:0000256" key="6">
    <source>
        <dbReference type="ARBA" id="ARBA00022806"/>
    </source>
</evidence>
<dbReference type="SMART" id="SM00490">
    <property type="entry name" value="HELICc"/>
    <property type="match status" value="1"/>
</dbReference>
<evidence type="ECO:0000256" key="5">
    <source>
        <dbReference type="ARBA" id="ARBA00022801"/>
    </source>
</evidence>
<dbReference type="EC" id="5.6.2.4" evidence="13"/>
<evidence type="ECO:0000256" key="1">
    <source>
        <dbReference type="ARBA" id="ARBA00007504"/>
    </source>
</evidence>
<comment type="catalytic activity">
    <reaction evidence="12">
        <text>Couples ATP hydrolysis with the unwinding of duplex DNA by translocating in the 3'-5' direction.</text>
        <dbReference type="EC" id="5.6.2.4"/>
    </reaction>
</comment>
<dbReference type="PANTHER" id="PTHR47964">
    <property type="entry name" value="ATP-DEPENDENT DNA HELICASE HOMOLOG RECG, CHLOROPLASTIC"/>
    <property type="match status" value="1"/>
</dbReference>
<dbReference type="SUPFAM" id="SSF52540">
    <property type="entry name" value="P-loop containing nucleoside triphosphate hydrolases"/>
    <property type="match status" value="2"/>
</dbReference>
<dbReference type="GO" id="GO:0003677">
    <property type="term" value="F:DNA binding"/>
    <property type="evidence" value="ECO:0007669"/>
    <property type="project" value="UniProtKB-KW"/>
</dbReference>
<feature type="domain" description="Helicase C-terminal" evidence="18">
    <location>
        <begin position="473"/>
        <end position="632"/>
    </location>
</feature>
<keyword evidence="7" id="KW-0067">ATP-binding</keyword>
<evidence type="ECO:0000256" key="11">
    <source>
        <dbReference type="ARBA" id="ARBA00023235"/>
    </source>
</evidence>
<keyword evidence="6 19" id="KW-0347">Helicase</keyword>
<dbReference type="Pfam" id="PF19833">
    <property type="entry name" value="RecG_dom3_C"/>
    <property type="match status" value="1"/>
</dbReference>
<evidence type="ECO:0000256" key="10">
    <source>
        <dbReference type="ARBA" id="ARBA00023204"/>
    </source>
</evidence>
<keyword evidence="9" id="KW-0233">DNA recombination</keyword>
<evidence type="ECO:0000256" key="7">
    <source>
        <dbReference type="ARBA" id="ARBA00022840"/>
    </source>
</evidence>
<dbReference type="AlphaFoldDB" id="A0A5J4L192"/>
<keyword evidence="5" id="KW-0378">Hydrolase</keyword>
<dbReference type="Pfam" id="PF00270">
    <property type="entry name" value="DEAD"/>
    <property type="match status" value="1"/>
</dbReference>
<evidence type="ECO:0000256" key="12">
    <source>
        <dbReference type="ARBA" id="ARBA00034617"/>
    </source>
</evidence>
<dbReference type="NCBIfam" id="NF008168">
    <property type="entry name" value="PRK10917.2-2"/>
    <property type="match status" value="1"/>
</dbReference>
<proteinExistence type="inferred from homology"/>
<dbReference type="InterPro" id="IPR012340">
    <property type="entry name" value="NA-bd_OB-fold"/>
</dbReference>
<dbReference type="InterPro" id="IPR047112">
    <property type="entry name" value="RecG/Mfd"/>
</dbReference>
<dbReference type="Gene3D" id="3.40.50.300">
    <property type="entry name" value="P-loop containing nucleotide triphosphate hydrolases"/>
    <property type="match status" value="2"/>
</dbReference>
<dbReference type="Gene3D" id="2.40.50.140">
    <property type="entry name" value="Nucleic acid-binding proteins"/>
    <property type="match status" value="1"/>
</dbReference>
<dbReference type="CDD" id="cd17992">
    <property type="entry name" value="DEXHc_RecG"/>
    <property type="match status" value="1"/>
</dbReference>
<feature type="domain" description="Helicase ATP-binding" evidence="17">
    <location>
        <begin position="295"/>
        <end position="454"/>
    </location>
</feature>
<dbReference type="InterPro" id="IPR001650">
    <property type="entry name" value="Helicase_C-like"/>
</dbReference>
<dbReference type="GO" id="GO:0006281">
    <property type="term" value="P:DNA repair"/>
    <property type="evidence" value="ECO:0007669"/>
    <property type="project" value="UniProtKB-KW"/>
</dbReference>
<keyword evidence="8" id="KW-0238">DNA-binding</keyword>
<dbReference type="InterPro" id="IPR011545">
    <property type="entry name" value="DEAD/DEAH_box_helicase_dom"/>
</dbReference>
<evidence type="ECO:0000256" key="4">
    <source>
        <dbReference type="ARBA" id="ARBA00022763"/>
    </source>
</evidence>
<dbReference type="InterPro" id="IPR004609">
    <property type="entry name" value="ATP-dep_DNA_helicase_RecG"/>
</dbReference>
<dbReference type="PROSITE" id="PS51192">
    <property type="entry name" value="HELICASE_ATP_BIND_1"/>
    <property type="match status" value="1"/>
</dbReference>
<sequence length="703" mass="79233">MSSNDLSSSIQYIKGVGPQKARLLDRLGIKTVRDALFYLPYRYEDRSSIKKIAHIRHEEVNTVTGKILKTDVITPNPRRPRLKIFELTISDGSGLLKAKWFNQTYLKKLFKPEQEIILYGTIRYNYWGTGFEIINPEYEILDDNAESNPSALGIHTGRIVPIYRSTEGLSQKQMRNIMYSVINSSVSAISDPIPTEITRTYNLPNLQESLSNVHFPSLSSSIDELNKGTSLFHQRLSFDELLTLQLGLAAIKKGEVSEKGISFSPDGRLINKLLKKLPFKLTSAQERVFKDILKDMQSPTPMNRLIQGDVGSGKTIVALMAMLAAQECGYQSALMAPTEILAEQHYINIHRLVEDLGLNIHIITGSKKNKDIEVITSGRADIVIGTHALIQETISFKKLGLIVIDEQHRFGVMQRATLRRKGKGVIPDTLIMTATPIPRTLALTLYGDLDYSVIDELPPNRSPIITKLFSEKNKNQIYSLIEEETKKGRQVYVVYPIIEESEKTDLKSAITGAEALQKIFPHLKVSLIHGKMKPFEREDVMQKFKNGNIHILVSTTVIEVGVDVPNATLMVIIHAERFGLAQLHQLRGRVGRGSSQSYCILLAYGESADARKRLEVMVKTTDGFKIAEEDLNIRGPGEFFGTRQSGMPDLKVANLLRDAKILEIARKEAFSLIERDPTLKNYPQLRRSIEDFWGKRLEMFKTA</sequence>
<evidence type="ECO:0000256" key="8">
    <source>
        <dbReference type="ARBA" id="ARBA00023125"/>
    </source>
</evidence>
<comment type="similarity">
    <text evidence="1">Belongs to the helicase family. RecG subfamily.</text>
</comment>
<evidence type="ECO:0000256" key="14">
    <source>
        <dbReference type="ARBA" id="ARBA00048988"/>
    </source>
</evidence>
<dbReference type="InterPro" id="IPR027417">
    <property type="entry name" value="P-loop_NTPase"/>
</dbReference>
<dbReference type="NCBIfam" id="TIGR00643">
    <property type="entry name" value="recG"/>
    <property type="match status" value="1"/>
</dbReference>
<keyword evidence="11" id="KW-0413">Isomerase</keyword>
<evidence type="ECO:0000256" key="3">
    <source>
        <dbReference type="ARBA" id="ARBA00022741"/>
    </source>
</evidence>
<dbReference type="CDD" id="cd04488">
    <property type="entry name" value="RecG_wedge_OBF"/>
    <property type="match status" value="1"/>
</dbReference>
<protein>
    <recommendedName>
        <fullName evidence="2">ATP-dependent DNA helicase RecG</fullName>
        <ecNumber evidence="13">5.6.2.4</ecNumber>
    </recommendedName>
    <alternativeName>
        <fullName evidence="15">DNA branch migration protein RecG</fullName>
    </alternativeName>
    <alternativeName>
        <fullName evidence="16">Probable DNA 3'-5' helicase RecG</fullName>
    </alternativeName>
</protein>
<evidence type="ECO:0000256" key="16">
    <source>
        <dbReference type="ARBA" id="ARBA00049819"/>
    </source>
</evidence>
<dbReference type="PANTHER" id="PTHR47964:SF1">
    <property type="entry name" value="ATP-DEPENDENT DNA HELICASE HOMOLOG RECG, CHLOROPLASTIC"/>
    <property type="match status" value="1"/>
</dbReference>
<comment type="caution">
    <text evidence="19">The sequence shown here is derived from an EMBL/GenBank/DDBJ whole genome shotgun (WGS) entry which is preliminary data.</text>
</comment>
<dbReference type="GO" id="GO:0043138">
    <property type="term" value="F:3'-5' DNA helicase activity"/>
    <property type="evidence" value="ECO:0007669"/>
    <property type="project" value="UniProtKB-EC"/>
</dbReference>
<keyword evidence="10" id="KW-0234">DNA repair</keyword>